<feature type="non-terminal residue" evidence="2">
    <location>
        <position position="1"/>
    </location>
</feature>
<proteinExistence type="predicted"/>
<feature type="region of interest" description="Disordered" evidence="1">
    <location>
        <begin position="1"/>
        <end position="24"/>
    </location>
</feature>
<evidence type="ECO:0000256" key="1">
    <source>
        <dbReference type="SAM" id="MobiDB-lite"/>
    </source>
</evidence>
<evidence type="ECO:0000313" key="3">
    <source>
        <dbReference type="Proteomes" id="UP000324800"/>
    </source>
</evidence>
<name>A0A5J4QIA2_9EUKA</name>
<sequence>DIDDDYVEENISPQDSRFEDEEDNDGYETINVTGDEDGIIQQFHEGQFYFDLDDVPKYRLYGKFQFLPEKRITYITKSMLFHAIHVLFPFIEISDSQLYAKTENLIEPNCRTDLCDLCHDADRIFLIMLRDGFEFQQLKQVQQEKLIKWKKHIDRADHQREAEQQDIISLKPEECVIRVDYKENIELPKTNDQTSHDFYHQTPVTCLSSINYQQESRYEQE</sequence>
<reference evidence="2 3" key="1">
    <citation type="submission" date="2019-03" db="EMBL/GenBank/DDBJ databases">
        <title>Single cell metagenomics reveals metabolic interactions within the superorganism composed of flagellate Streblomastix strix and complex community of Bacteroidetes bacteria on its surface.</title>
        <authorList>
            <person name="Treitli S.C."/>
            <person name="Kolisko M."/>
            <person name="Husnik F."/>
            <person name="Keeling P."/>
            <person name="Hampl V."/>
        </authorList>
    </citation>
    <scope>NUCLEOTIDE SEQUENCE [LARGE SCALE GENOMIC DNA]</scope>
    <source>
        <strain evidence="2">ST1C</strain>
    </source>
</reference>
<dbReference type="AlphaFoldDB" id="A0A5J4QIA2"/>
<dbReference type="Proteomes" id="UP000324800">
    <property type="component" value="Unassembled WGS sequence"/>
</dbReference>
<organism evidence="2 3">
    <name type="scientific">Streblomastix strix</name>
    <dbReference type="NCBI Taxonomy" id="222440"/>
    <lineage>
        <taxon>Eukaryota</taxon>
        <taxon>Metamonada</taxon>
        <taxon>Preaxostyla</taxon>
        <taxon>Oxymonadida</taxon>
        <taxon>Streblomastigidae</taxon>
        <taxon>Streblomastix</taxon>
    </lineage>
</organism>
<dbReference type="OrthoDB" id="5593919at2759"/>
<dbReference type="EMBL" id="SNRW01045439">
    <property type="protein sequence ID" value="KAA6320780.1"/>
    <property type="molecule type" value="Genomic_DNA"/>
</dbReference>
<feature type="non-terminal residue" evidence="2">
    <location>
        <position position="221"/>
    </location>
</feature>
<gene>
    <name evidence="2" type="ORF">EZS28_054639</name>
</gene>
<accession>A0A5J4QIA2</accession>
<evidence type="ECO:0000313" key="2">
    <source>
        <dbReference type="EMBL" id="KAA6320780.1"/>
    </source>
</evidence>
<comment type="caution">
    <text evidence="2">The sequence shown here is derived from an EMBL/GenBank/DDBJ whole genome shotgun (WGS) entry which is preliminary data.</text>
</comment>
<protein>
    <submittedName>
        <fullName evidence="2">Uncharacterized protein</fullName>
    </submittedName>
</protein>